<comment type="cofactor">
    <cofactor evidence="2">
        <name>Zn(2+)</name>
        <dbReference type="ChEBI" id="CHEBI:29105"/>
    </cofactor>
</comment>
<accession>A0ABR2V5J0</accession>
<evidence type="ECO:0000256" key="1">
    <source>
        <dbReference type="ARBA" id="ARBA00001941"/>
    </source>
</evidence>
<dbReference type="Pfam" id="PF07687">
    <property type="entry name" value="M20_dimer"/>
    <property type="match status" value="1"/>
</dbReference>
<protein>
    <submittedName>
        <fullName evidence="9">Acetylornithine deacetylase</fullName>
    </submittedName>
</protein>
<dbReference type="PANTHER" id="PTHR43808">
    <property type="entry name" value="ACETYLORNITHINE DEACETYLASE"/>
    <property type="match status" value="1"/>
</dbReference>
<dbReference type="Proteomes" id="UP001408356">
    <property type="component" value="Unassembled WGS sequence"/>
</dbReference>
<comment type="cofactor">
    <cofactor evidence="1">
        <name>Co(2+)</name>
        <dbReference type="ChEBI" id="CHEBI:48828"/>
    </cofactor>
</comment>
<dbReference type="NCBIfam" id="TIGR01910">
    <property type="entry name" value="DapE-ArgE"/>
    <property type="match status" value="1"/>
</dbReference>
<dbReference type="InterPro" id="IPR050072">
    <property type="entry name" value="Peptidase_M20A"/>
</dbReference>
<dbReference type="NCBIfam" id="NF005306">
    <property type="entry name" value="PRK06837.1"/>
    <property type="match status" value="1"/>
</dbReference>
<dbReference type="InterPro" id="IPR033687">
    <property type="entry name" value="YodQ-like"/>
</dbReference>
<dbReference type="InterPro" id="IPR036264">
    <property type="entry name" value="Bact_exopeptidase_dim_dom"/>
</dbReference>
<dbReference type="InterPro" id="IPR011650">
    <property type="entry name" value="Peptidase_M20_dimer"/>
</dbReference>
<dbReference type="Pfam" id="PF01546">
    <property type="entry name" value="Peptidase_M20"/>
    <property type="match status" value="1"/>
</dbReference>
<reference evidence="9 10" key="1">
    <citation type="journal article" date="2024" name="J. Plant Pathol.">
        <title>Sequence and assembly of the genome of Seiridium unicorne, isolate CBS 538.82, causal agent of cypress canker disease.</title>
        <authorList>
            <person name="Scali E."/>
            <person name="Rocca G.D."/>
            <person name="Danti R."/>
            <person name="Garbelotto M."/>
            <person name="Barberini S."/>
            <person name="Baroncelli R."/>
            <person name="Emiliani G."/>
        </authorList>
    </citation>
    <scope>NUCLEOTIDE SEQUENCE [LARGE SCALE GENOMIC DNA]</scope>
    <source>
        <strain evidence="9 10">BM-138-508</strain>
    </source>
</reference>
<dbReference type="SUPFAM" id="SSF55031">
    <property type="entry name" value="Bacterial exopeptidase dimerisation domain"/>
    <property type="match status" value="1"/>
</dbReference>
<sequence length="431" mass="46833">MDLNPELIKSIKDAVHTNLAEQLKFTQKMVQYGGQRGEETAIQEEVFNQYTLRGYSPKRITMDENTLSKHPGAGKFSQRHSKAPVVIGVHEAKSTAPGGKSLILNGHIDVVPIGPEDLWTHPPYSGIIEGDWLYGRGSGDMRAGLVANMFALDALRKIGKQPASRVILESVPEEESTGNGTMAAHLAGYTADAAIISEPSGESLVRANVGVLWFQIEVKGKPVHVFKMNEGSNAISSAWKLATALQELGAKMNSQKATKRYFEDADHPINLNVAMIEGGDWASSVPAWCRIDCRIALYPGTTAEEVAADIERTVQEAAQADAFLQNSPPKIVWNGFFAEGYVLEPGSDAEKLLDAVHHETTQETLKAVTLPAYIDGRVFALYDKVPALVYGPISEDTHGFDEKVSISSIERVTATIALFIASWCGLEDITA</sequence>
<comment type="similarity">
    <text evidence="3">Belongs to the peptidase M20A family.</text>
</comment>
<proteinExistence type="inferred from homology"/>
<dbReference type="Gene3D" id="3.30.70.360">
    <property type="match status" value="1"/>
</dbReference>
<evidence type="ECO:0000256" key="3">
    <source>
        <dbReference type="ARBA" id="ARBA00006247"/>
    </source>
</evidence>
<evidence type="ECO:0000256" key="5">
    <source>
        <dbReference type="ARBA" id="ARBA00022801"/>
    </source>
</evidence>
<evidence type="ECO:0000259" key="8">
    <source>
        <dbReference type="Pfam" id="PF07687"/>
    </source>
</evidence>
<keyword evidence="6" id="KW-0862">Zinc</keyword>
<keyword evidence="10" id="KW-1185">Reference proteome</keyword>
<keyword evidence="7" id="KW-0170">Cobalt</keyword>
<dbReference type="InterPro" id="IPR010182">
    <property type="entry name" value="ArgE/DapE"/>
</dbReference>
<evidence type="ECO:0000256" key="2">
    <source>
        <dbReference type="ARBA" id="ARBA00001947"/>
    </source>
</evidence>
<evidence type="ECO:0000313" key="9">
    <source>
        <dbReference type="EMBL" id="KAK9422172.1"/>
    </source>
</evidence>
<dbReference type="EMBL" id="JARVKF010000124">
    <property type="protein sequence ID" value="KAK9422172.1"/>
    <property type="molecule type" value="Genomic_DNA"/>
</dbReference>
<feature type="domain" description="Peptidase M20 dimerisation" evidence="8">
    <location>
        <begin position="207"/>
        <end position="319"/>
    </location>
</feature>
<dbReference type="SUPFAM" id="SSF53187">
    <property type="entry name" value="Zn-dependent exopeptidases"/>
    <property type="match status" value="1"/>
</dbReference>
<dbReference type="InterPro" id="IPR002933">
    <property type="entry name" value="Peptidase_M20"/>
</dbReference>
<dbReference type="CDD" id="cd03895">
    <property type="entry name" value="M20_ArgE_DapE-like"/>
    <property type="match status" value="1"/>
</dbReference>
<evidence type="ECO:0000256" key="6">
    <source>
        <dbReference type="ARBA" id="ARBA00022833"/>
    </source>
</evidence>
<dbReference type="Gene3D" id="3.40.630.10">
    <property type="entry name" value="Zn peptidases"/>
    <property type="match status" value="1"/>
</dbReference>
<organism evidence="9 10">
    <name type="scientific">Seiridium unicorne</name>
    <dbReference type="NCBI Taxonomy" id="138068"/>
    <lineage>
        <taxon>Eukaryota</taxon>
        <taxon>Fungi</taxon>
        <taxon>Dikarya</taxon>
        <taxon>Ascomycota</taxon>
        <taxon>Pezizomycotina</taxon>
        <taxon>Sordariomycetes</taxon>
        <taxon>Xylariomycetidae</taxon>
        <taxon>Amphisphaeriales</taxon>
        <taxon>Sporocadaceae</taxon>
        <taxon>Seiridium</taxon>
    </lineage>
</organism>
<keyword evidence="5" id="KW-0378">Hydrolase</keyword>
<evidence type="ECO:0000256" key="7">
    <source>
        <dbReference type="ARBA" id="ARBA00023285"/>
    </source>
</evidence>
<gene>
    <name evidence="9" type="ORF">SUNI508_04851</name>
</gene>
<comment type="caution">
    <text evidence="9">The sequence shown here is derived from an EMBL/GenBank/DDBJ whole genome shotgun (WGS) entry which is preliminary data.</text>
</comment>
<evidence type="ECO:0000256" key="4">
    <source>
        <dbReference type="ARBA" id="ARBA00022723"/>
    </source>
</evidence>
<name>A0ABR2V5J0_9PEZI</name>
<dbReference type="PANTHER" id="PTHR43808:SF25">
    <property type="entry name" value="PEPTIDASE M20 DIMERISATION DOMAIN-CONTAINING PROTEIN"/>
    <property type="match status" value="1"/>
</dbReference>
<keyword evidence="4" id="KW-0479">Metal-binding</keyword>
<evidence type="ECO:0000313" key="10">
    <source>
        <dbReference type="Proteomes" id="UP001408356"/>
    </source>
</evidence>